<dbReference type="SUPFAM" id="SSF52540">
    <property type="entry name" value="P-loop containing nucleoside triphosphate hydrolases"/>
    <property type="match status" value="1"/>
</dbReference>
<dbReference type="PATRIC" id="fig|1172190.3.peg.983"/>
<keyword evidence="6" id="KW-1185">Reference proteome</keyword>
<dbReference type="EMBL" id="AUPZ01000005">
    <property type="protein sequence ID" value="EQB39949.1"/>
    <property type="molecule type" value="Genomic_DNA"/>
</dbReference>
<dbReference type="STRING" id="1172190.M947_05030"/>
<evidence type="ECO:0000256" key="3">
    <source>
        <dbReference type="ARBA" id="ARBA00022840"/>
    </source>
</evidence>
<dbReference type="GO" id="GO:0016887">
    <property type="term" value="F:ATP hydrolysis activity"/>
    <property type="evidence" value="ECO:0007669"/>
    <property type="project" value="InterPro"/>
</dbReference>
<evidence type="ECO:0000313" key="5">
    <source>
        <dbReference type="EMBL" id="EQB39949.1"/>
    </source>
</evidence>
<comment type="caution">
    <text evidence="5">The sequence shown here is derived from an EMBL/GenBank/DDBJ whole genome shotgun (WGS) entry which is preliminary data.</text>
</comment>
<proteinExistence type="predicted"/>
<sequence>MELKPIIEVNDLHFSYKNHKVLSGINFELNRGEVVSLLGINGCGKSTLIKLILKLIHTDADIKIDAEDLKSYSHKDLAHKIAYIPQYNNTPFNYQVLDMVLMARVTKLGFFAQPSKKDYEVAMAALEKIGMEHLKNRAFGQLSGGQKQMVLLARSIAQEVNTFIMDEPVAGLDYGNQIRLLELIDSLASEGYTFLKTTHYPDHALLMSSRVVVMHEGVIVADDAPEAVITKEMIEKIYDIKADIVTHGEHKRCLPIFEKSRQKDLHELTI</sequence>
<dbReference type="PANTHER" id="PTHR42734">
    <property type="entry name" value="METAL TRANSPORT SYSTEM ATP-BINDING PROTEIN TM_0124-RELATED"/>
    <property type="match status" value="1"/>
</dbReference>
<evidence type="ECO:0000256" key="2">
    <source>
        <dbReference type="ARBA" id="ARBA00022741"/>
    </source>
</evidence>
<dbReference type="OrthoDB" id="5515229at2"/>
<dbReference type="SMART" id="SM00382">
    <property type="entry name" value="AAA"/>
    <property type="match status" value="1"/>
</dbReference>
<dbReference type="PROSITE" id="PS00211">
    <property type="entry name" value="ABC_TRANSPORTER_1"/>
    <property type="match status" value="1"/>
</dbReference>
<gene>
    <name evidence="5" type="ORF">M947_05030</name>
</gene>
<keyword evidence="2" id="KW-0547">Nucleotide-binding</keyword>
<dbReference type="GO" id="GO:0005524">
    <property type="term" value="F:ATP binding"/>
    <property type="evidence" value="ECO:0007669"/>
    <property type="project" value="UniProtKB-KW"/>
</dbReference>
<accession>T0KSG6</accession>
<dbReference type="FunFam" id="3.40.50.300:FF:000134">
    <property type="entry name" value="Iron-enterobactin ABC transporter ATP-binding protein"/>
    <property type="match status" value="1"/>
</dbReference>
<keyword evidence="3" id="KW-0067">ATP-binding</keyword>
<dbReference type="CDD" id="cd03214">
    <property type="entry name" value="ABC_Iron-Siderophores_B12_Hemin"/>
    <property type="match status" value="1"/>
</dbReference>
<dbReference type="InterPro" id="IPR003439">
    <property type="entry name" value="ABC_transporter-like_ATP-bd"/>
</dbReference>
<reference evidence="5 6" key="1">
    <citation type="submission" date="2013-07" db="EMBL/GenBank/DDBJ databases">
        <title>Sulfurimonas hongkongensis AST-10 Genome Sequencing.</title>
        <authorList>
            <person name="Cai L."/>
            <person name="Zhang T."/>
        </authorList>
    </citation>
    <scope>NUCLEOTIDE SEQUENCE [LARGE SCALE GENOMIC DNA]</scope>
    <source>
        <strain evidence="5 6">AST-10</strain>
    </source>
</reference>
<dbReference type="InterPro" id="IPR050153">
    <property type="entry name" value="Metal_Ion_Import_ABC"/>
</dbReference>
<dbReference type="InterPro" id="IPR003593">
    <property type="entry name" value="AAA+_ATPase"/>
</dbReference>
<feature type="domain" description="ABC transporter" evidence="4">
    <location>
        <begin position="7"/>
        <end position="241"/>
    </location>
</feature>
<dbReference type="InterPro" id="IPR017871">
    <property type="entry name" value="ABC_transporter-like_CS"/>
</dbReference>
<dbReference type="InterPro" id="IPR027417">
    <property type="entry name" value="P-loop_NTPase"/>
</dbReference>
<evidence type="ECO:0000259" key="4">
    <source>
        <dbReference type="PROSITE" id="PS50893"/>
    </source>
</evidence>
<evidence type="ECO:0000313" key="6">
    <source>
        <dbReference type="Proteomes" id="UP000015520"/>
    </source>
</evidence>
<dbReference type="RefSeq" id="WP_021287277.1">
    <property type="nucleotide sequence ID" value="NZ_AUPZ01000005.1"/>
</dbReference>
<dbReference type="Pfam" id="PF00005">
    <property type="entry name" value="ABC_tran"/>
    <property type="match status" value="1"/>
</dbReference>
<name>T0KSG6_9BACT</name>
<evidence type="ECO:0000256" key="1">
    <source>
        <dbReference type="ARBA" id="ARBA00022448"/>
    </source>
</evidence>
<dbReference type="Proteomes" id="UP000015520">
    <property type="component" value="Unassembled WGS sequence"/>
</dbReference>
<dbReference type="PROSITE" id="PS50893">
    <property type="entry name" value="ABC_TRANSPORTER_2"/>
    <property type="match status" value="1"/>
</dbReference>
<dbReference type="Gene3D" id="3.40.50.300">
    <property type="entry name" value="P-loop containing nucleotide triphosphate hydrolases"/>
    <property type="match status" value="1"/>
</dbReference>
<protein>
    <recommendedName>
        <fullName evidence="4">ABC transporter domain-containing protein</fullName>
    </recommendedName>
</protein>
<organism evidence="5 6">
    <name type="scientific">Sulfurimonas hongkongensis</name>
    <dbReference type="NCBI Taxonomy" id="1172190"/>
    <lineage>
        <taxon>Bacteria</taxon>
        <taxon>Pseudomonadati</taxon>
        <taxon>Campylobacterota</taxon>
        <taxon>Epsilonproteobacteria</taxon>
        <taxon>Campylobacterales</taxon>
        <taxon>Sulfurimonadaceae</taxon>
        <taxon>Sulfurimonas</taxon>
    </lineage>
</organism>
<dbReference type="PANTHER" id="PTHR42734:SF19">
    <property type="entry name" value="IRON COMPOUNDS ABC TRANSPORTER, ATP-BINDING PROTEIN"/>
    <property type="match status" value="1"/>
</dbReference>
<dbReference type="AlphaFoldDB" id="T0KSG6"/>
<dbReference type="eggNOG" id="COG1120">
    <property type="taxonomic scope" value="Bacteria"/>
</dbReference>
<keyword evidence="1" id="KW-0813">Transport</keyword>